<evidence type="ECO:0000313" key="4">
    <source>
        <dbReference type="Proteomes" id="UP000631114"/>
    </source>
</evidence>
<dbReference type="EMBL" id="JADFTS010000007">
    <property type="protein sequence ID" value="KAF9595684.1"/>
    <property type="molecule type" value="Genomic_DNA"/>
</dbReference>
<sequence length="142" mass="14958">MKSFFLFFVSFLSFLFVASAQGRSPHGLAYESPMVLSPSAFEFFHPTSSSSSPNADSPCVTSDCAPLPLSSFSSSSSVAKSSLAHESRLSTSSTNGNRLGVGGIVGILFGFVVVVLLAMGVYYVVVTRQTNTSRANSVQPDV</sequence>
<reference evidence="3 4" key="1">
    <citation type="submission" date="2020-10" db="EMBL/GenBank/DDBJ databases">
        <title>The Coptis chinensis genome and diversification of protoberbering-type alkaloids.</title>
        <authorList>
            <person name="Wang B."/>
            <person name="Shu S."/>
            <person name="Song C."/>
            <person name="Liu Y."/>
        </authorList>
    </citation>
    <scope>NUCLEOTIDE SEQUENCE [LARGE SCALE GENOMIC DNA]</scope>
    <source>
        <strain evidence="3">HL-2020</strain>
        <tissue evidence="3">Leaf</tissue>
    </source>
</reference>
<dbReference type="PANTHER" id="PTHR35718">
    <property type="entry name" value="EXPRESSED PROTEIN"/>
    <property type="match status" value="1"/>
</dbReference>
<evidence type="ECO:0000256" key="1">
    <source>
        <dbReference type="SAM" id="Phobius"/>
    </source>
</evidence>
<organism evidence="3 4">
    <name type="scientific">Coptis chinensis</name>
    <dbReference type="NCBI Taxonomy" id="261450"/>
    <lineage>
        <taxon>Eukaryota</taxon>
        <taxon>Viridiplantae</taxon>
        <taxon>Streptophyta</taxon>
        <taxon>Embryophyta</taxon>
        <taxon>Tracheophyta</taxon>
        <taxon>Spermatophyta</taxon>
        <taxon>Magnoliopsida</taxon>
        <taxon>Ranunculales</taxon>
        <taxon>Ranunculaceae</taxon>
        <taxon>Coptidoideae</taxon>
        <taxon>Coptis</taxon>
    </lineage>
</organism>
<keyword evidence="1" id="KW-0472">Membrane</keyword>
<evidence type="ECO:0000256" key="2">
    <source>
        <dbReference type="SAM" id="SignalP"/>
    </source>
</evidence>
<keyword evidence="1" id="KW-0812">Transmembrane</keyword>
<keyword evidence="2" id="KW-0732">Signal</keyword>
<comment type="caution">
    <text evidence="3">The sequence shown here is derived from an EMBL/GenBank/DDBJ whole genome shotgun (WGS) entry which is preliminary data.</text>
</comment>
<feature type="signal peptide" evidence="2">
    <location>
        <begin position="1"/>
        <end position="20"/>
    </location>
</feature>
<accession>A0A835HC07</accession>
<dbReference type="OrthoDB" id="1929763at2759"/>
<protein>
    <recommendedName>
        <fullName evidence="5">Transmembrane protein</fullName>
    </recommendedName>
</protein>
<feature type="transmembrane region" description="Helical" evidence="1">
    <location>
        <begin position="99"/>
        <end position="125"/>
    </location>
</feature>
<dbReference type="AlphaFoldDB" id="A0A835HC07"/>
<gene>
    <name evidence="3" type="ORF">IFM89_002588</name>
</gene>
<evidence type="ECO:0000313" key="3">
    <source>
        <dbReference type="EMBL" id="KAF9595684.1"/>
    </source>
</evidence>
<dbReference type="Proteomes" id="UP000631114">
    <property type="component" value="Unassembled WGS sequence"/>
</dbReference>
<feature type="chain" id="PRO_5032428192" description="Transmembrane protein" evidence="2">
    <location>
        <begin position="21"/>
        <end position="142"/>
    </location>
</feature>
<proteinExistence type="predicted"/>
<keyword evidence="4" id="KW-1185">Reference proteome</keyword>
<name>A0A835HC07_9MAGN</name>
<evidence type="ECO:0008006" key="5">
    <source>
        <dbReference type="Google" id="ProtNLM"/>
    </source>
</evidence>
<keyword evidence="1" id="KW-1133">Transmembrane helix</keyword>
<dbReference type="PANTHER" id="PTHR35718:SF1">
    <property type="entry name" value="EXPRESSED PROTEIN"/>
    <property type="match status" value="1"/>
</dbReference>